<dbReference type="GO" id="GO:0005634">
    <property type="term" value="C:nucleus"/>
    <property type="evidence" value="ECO:0007669"/>
    <property type="project" value="TreeGrafter"/>
</dbReference>
<keyword evidence="5 9" id="KW-0418">Kinase</keyword>
<feature type="region of interest" description="Disordered" evidence="7">
    <location>
        <begin position="498"/>
        <end position="533"/>
    </location>
</feature>
<dbReference type="OrthoDB" id="1732493at2759"/>
<feature type="compositionally biased region" description="Basic and acidic residues" evidence="7">
    <location>
        <begin position="17"/>
        <end position="32"/>
    </location>
</feature>
<evidence type="ECO:0000256" key="3">
    <source>
        <dbReference type="ARBA" id="ARBA00022679"/>
    </source>
</evidence>
<evidence type="ECO:0000313" key="10">
    <source>
        <dbReference type="Proteomes" id="UP000011976"/>
    </source>
</evidence>
<evidence type="ECO:0000256" key="6">
    <source>
        <dbReference type="ARBA" id="ARBA00022840"/>
    </source>
</evidence>
<feature type="compositionally biased region" description="Basic and acidic residues" evidence="7">
    <location>
        <begin position="39"/>
        <end position="50"/>
    </location>
</feature>
<name>M9MD14_PSEA3</name>
<dbReference type="InterPro" id="IPR011009">
    <property type="entry name" value="Kinase-like_dom_sf"/>
</dbReference>
<dbReference type="GO" id="GO:0007346">
    <property type="term" value="P:regulation of mitotic cell cycle"/>
    <property type="evidence" value="ECO:0007669"/>
    <property type="project" value="TreeGrafter"/>
</dbReference>
<dbReference type="GO" id="GO:0004674">
    <property type="term" value="F:protein serine/threonine kinase activity"/>
    <property type="evidence" value="ECO:0007669"/>
    <property type="project" value="UniProtKB-KW"/>
</dbReference>
<dbReference type="Pfam" id="PF00069">
    <property type="entry name" value="Pkinase"/>
    <property type="match status" value="2"/>
</dbReference>
<keyword evidence="2" id="KW-0723">Serine/threonine-protein kinase</keyword>
<organism evidence="9 10">
    <name type="scientific">Pseudozyma antarctica (strain T-34)</name>
    <name type="common">Yeast</name>
    <name type="synonym">Candida antarctica</name>
    <dbReference type="NCBI Taxonomy" id="1151754"/>
    <lineage>
        <taxon>Eukaryota</taxon>
        <taxon>Fungi</taxon>
        <taxon>Dikarya</taxon>
        <taxon>Basidiomycota</taxon>
        <taxon>Ustilaginomycotina</taxon>
        <taxon>Ustilaginomycetes</taxon>
        <taxon>Ustilaginales</taxon>
        <taxon>Ustilaginaceae</taxon>
        <taxon>Moesziomyces</taxon>
    </lineage>
</organism>
<keyword evidence="3" id="KW-0808">Transferase</keyword>
<dbReference type="AlphaFoldDB" id="M9MD14"/>
<evidence type="ECO:0000256" key="4">
    <source>
        <dbReference type="ARBA" id="ARBA00022741"/>
    </source>
</evidence>
<dbReference type="SUPFAM" id="SSF56112">
    <property type="entry name" value="Protein kinase-like (PK-like)"/>
    <property type="match status" value="1"/>
</dbReference>
<dbReference type="EMBL" id="DF196775">
    <property type="protein sequence ID" value="GAC74018.1"/>
    <property type="molecule type" value="Genomic_DNA"/>
</dbReference>
<dbReference type="Gene3D" id="3.30.200.20">
    <property type="entry name" value="Phosphorylase Kinase, domain 1"/>
    <property type="match status" value="1"/>
</dbReference>
<comment type="similarity">
    <text evidence="1">Belongs to the protein kinase superfamily. CMGC Ser/Thr protein kinase family. CDC2/CDKX subfamily.</text>
</comment>
<dbReference type="SMART" id="SM00220">
    <property type="entry name" value="S_TKc"/>
    <property type="match status" value="1"/>
</dbReference>
<feature type="region of interest" description="Disordered" evidence="7">
    <location>
        <begin position="336"/>
        <end position="363"/>
    </location>
</feature>
<dbReference type="Gene3D" id="1.10.510.10">
    <property type="entry name" value="Transferase(Phosphotransferase) domain 1"/>
    <property type="match status" value="1"/>
</dbReference>
<dbReference type="STRING" id="1151754.M9MD14"/>
<dbReference type="PROSITE" id="PS00108">
    <property type="entry name" value="PROTEIN_KINASE_ST"/>
    <property type="match status" value="1"/>
</dbReference>
<feature type="domain" description="Protein kinase" evidence="8">
    <location>
        <begin position="113"/>
        <end position="487"/>
    </location>
</feature>
<protein>
    <submittedName>
        <fullName evidence="9">Protein kinase PITSLRE and related kinases</fullName>
    </submittedName>
</protein>
<keyword evidence="4" id="KW-0547">Nucleotide-binding</keyword>
<evidence type="ECO:0000259" key="8">
    <source>
        <dbReference type="PROSITE" id="PS50011"/>
    </source>
</evidence>
<gene>
    <name evidence="9" type="ORF">PANT_9d00386</name>
</gene>
<dbReference type="Proteomes" id="UP000011976">
    <property type="component" value="Unassembled WGS sequence"/>
</dbReference>
<evidence type="ECO:0000313" key="9">
    <source>
        <dbReference type="EMBL" id="GAC74018.1"/>
    </source>
</evidence>
<dbReference type="GO" id="GO:0005524">
    <property type="term" value="F:ATP binding"/>
    <property type="evidence" value="ECO:0007669"/>
    <property type="project" value="UniProtKB-KW"/>
</dbReference>
<accession>M9MD14</accession>
<proteinExistence type="inferred from homology"/>
<dbReference type="PANTHER" id="PTHR24056">
    <property type="entry name" value="CELL DIVISION PROTEIN KINASE"/>
    <property type="match status" value="1"/>
</dbReference>
<evidence type="ECO:0000256" key="1">
    <source>
        <dbReference type="ARBA" id="ARBA00006485"/>
    </source>
</evidence>
<dbReference type="PROSITE" id="PS50011">
    <property type="entry name" value="PROTEIN_KINASE_DOM"/>
    <property type="match status" value="1"/>
</dbReference>
<sequence>MSQTGVRASAGAPQPDRAARKQEPRQHTDAADPHANAIESKEKAHAERSDAGSSVRNLGERKEVDVSIPDGQPGDGEERVTPRTAHLKPPRAWSALDRSAHPRITSSRSVYSYERLNHIQEGAYGVVFRARPRDPSDSDTDSHPTVAVKKLKLDKSGVDSDGFPITSLREIQSLTMARHNANVVRLHEVCIGKTLDQIFLVMEFVEHDLKTLLTSFHRARTCFAPSEVKTLTHQLLSATAQLHEDFIVHRDLKTSNLLMNNRGILKVADFGLARRYTDPIAGWIAPSQPRSSTGTTQQREQREQDPLKGGMTDLVVTLWYRAPELLLLNQIAESREREHKHASHRASNSQPAPDQARAQDPPPLYDESIDVWSIGCIFAELLLTSKTGQGLFQGKDEVDQFRRIASVLGPPNTTIWPELPLYSRAHARIAASSTTPASEEDRIKRRLEREFHPTRLTPAALDLLFRLLHYDPKQRISAKHAIKHPFFTAEKPKMAHPDSFGSFPSVAAGERVPHGTPSAPNEHANRGHAKRKLDAAEKYPLQFDFDV</sequence>
<dbReference type="InterPro" id="IPR008271">
    <property type="entry name" value="Ser/Thr_kinase_AS"/>
</dbReference>
<keyword evidence="6" id="KW-0067">ATP-binding</keyword>
<dbReference type="InterPro" id="IPR000719">
    <property type="entry name" value="Prot_kinase_dom"/>
</dbReference>
<evidence type="ECO:0000256" key="2">
    <source>
        <dbReference type="ARBA" id="ARBA00022527"/>
    </source>
</evidence>
<feature type="region of interest" description="Disordered" evidence="7">
    <location>
        <begin position="283"/>
        <end position="307"/>
    </location>
</feature>
<evidence type="ECO:0000256" key="7">
    <source>
        <dbReference type="SAM" id="MobiDB-lite"/>
    </source>
</evidence>
<feature type="region of interest" description="Disordered" evidence="7">
    <location>
        <begin position="1"/>
        <end position="94"/>
    </location>
</feature>
<reference evidence="10" key="1">
    <citation type="journal article" date="2013" name="Genome Announc.">
        <title>Genome sequence of the basidiomycetous yeast Pseudozyma antarctica T-34, a producer of the glycolipid biosurfactants mannosylerythritol lipids.</title>
        <authorList>
            <person name="Morita T."/>
            <person name="Koike H."/>
            <person name="Koyama Y."/>
            <person name="Hagiwara H."/>
            <person name="Ito E."/>
            <person name="Fukuoka T."/>
            <person name="Imura T."/>
            <person name="Machida M."/>
            <person name="Kitamoto D."/>
        </authorList>
    </citation>
    <scope>NUCLEOTIDE SEQUENCE [LARGE SCALE GENOMIC DNA]</scope>
    <source>
        <strain evidence="10">T-34</strain>
    </source>
</reference>
<dbReference type="InterPro" id="IPR050108">
    <property type="entry name" value="CDK"/>
</dbReference>
<dbReference type="PANTHER" id="PTHR24056:SF107">
    <property type="entry name" value="CYCLIN-DEPENDENT KINASE 11A-RELATED"/>
    <property type="match status" value="1"/>
</dbReference>
<evidence type="ECO:0000256" key="5">
    <source>
        <dbReference type="ARBA" id="ARBA00022777"/>
    </source>
</evidence>
<feature type="compositionally biased region" description="Low complexity" evidence="7">
    <location>
        <begin position="350"/>
        <end position="359"/>
    </location>
</feature>